<reference evidence="2 3" key="1">
    <citation type="submission" date="2024-01" db="EMBL/GenBank/DDBJ databases">
        <title>The genomes of 5 underutilized Papilionoideae crops provide insights into root nodulation and disease resistance.</title>
        <authorList>
            <person name="Yuan L."/>
        </authorList>
    </citation>
    <scope>NUCLEOTIDE SEQUENCE [LARGE SCALE GENOMIC DNA]</scope>
    <source>
        <strain evidence="2">LY-2023</strain>
        <tissue evidence="2">Leaf</tissue>
    </source>
</reference>
<keyword evidence="1" id="KW-0175">Coiled coil</keyword>
<accession>A0AAN9J9F9</accession>
<name>A0AAN9J9F9_CLITE</name>
<evidence type="ECO:0000313" key="2">
    <source>
        <dbReference type="EMBL" id="KAK7294593.1"/>
    </source>
</evidence>
<dbReference type="AlphaFoldDB" id="A0AAN9J9F9"/>
<dbReference type="Proteomes" id="UP001359559">
    <property type="component" value="Unassembled WGS sequence"/>
</dbReference>
<sequence>MFLDAQNVNFPAVSDDILSRNKADMKTKIAQLQDQLRKAKKQVAEENKYMSVLVTAEKAEVAASNGKLFCISCVDIGLDIAAVHEAVTKVLDQR</sequence>
<feature type="coiled-coil region" evidence="1">
    <location>
        <begin position="22"/>
        <end position="49"/>
    </location>
</feature>
<evidence type="ECO:0000256" key="1">
    <source>
        <dbReference type="SAM" id="Coils"/>
    </source>
</evidence>
<keyword evidence="3" id="KW-1185">Reference proteome</keyword>
<organism evidence="2 3">
    <name type="scientific">Clitoria ternatea</name>
    <name type="common">Butterfly pea</name>
    <dbReference type="NCBI Taxonomy" id="43366"/>
    <lineage>
        <taxon>Eukaryota</taxon>
        <taxon>Viridiplantae</taxon>
        <taxon>Streptophyta</taxon>
        <taxon>Embryophyta</taxon>
        <taxon>Tracheophyta</taxon>
        <taxon>Spermatophyta</taxon>
        <taxon>Magnoliopsida</taxon>
        <taxon>eudicotyledons</taxon>
        <taxon>Gunneridae</taxon>
        <taxon>Pentapetalae</taxon>
        <taxon>rosids</taxon>
        <taxon>fabids</taxon>
        <taxon>Fabales</taxon>
        <taxon>Fabaceae</taxon>
        <taxon>Papilionoideae</taxon>
        <taxon>50 kb inversion clade</taxon>
        <taxon>NPAAA clade</taxon>
        <taxon>indigoferoid/millettioid clade</taxon>
        <taxon>Phaseoleae</taxon>
        <taxon>Clitoria</taxon>
    </lineage>
</organism>
<protein>
    <submittedName>
        <fullName evidence="2">Uncharacterized protein</fullName>
    </submittedName>
</protein>
<gene>
    <name evidence="2" type="ORF">RJT34_17482</name>
</gene>
<evidence type="ECO:0000313" key="3">
    <source>
        <dbReference type="Proteomes" id="UP001359559"/>
    </source>
</evidence>
<dbReference type="EMBL" id="JAYKXN010000004">
    <property type="protein sequence ID" value="KAK7294593.1"/>
    <property type="molecule type" value="Genomic_DNA"/>
</dbReference>
<proteinExistence type="predicted"/>
<comment type="caution">
    <text evidence="2">The sequence shown here is derived from an EMBL/GenBank/DDBJ whole genome shotgun (WGS) entry which is preliminary data.</text>
</comment>